<name>A0ABP9KU52_9RHOB</name>
<dbReference type="Gene3D" id="1.10.150.450">
    <property type="match status" value="1"/>
</dbReference>
<dbReference type="Pfam" id="PF00702">
    <property type="entry name" value="Hydrolase"/>
    <property type="match status" value="1"/>
</dbReference>
<dbReference type="NCBIfam" id="TIGR01509">
    <property type="entry name" value="HAD-SF-IA-v3"/>
    <property type="match status" value="1"/>
</dbReference>
<organism evidence="1 2">
    <name type="scientific">[Roseibacterium] beibuensis</name>
    <dbReference type="NCBI Taxonomy" id="1193142"/>
    <lineage>
        <taxon>Bacteria</taxon>
        <taxon>Pseudomonadati</taxon>
        <taxon>Pseudomonadota</taxon>
        <taxon>Alphaproteobacteria</taxon>
        <taxon>Rhodobacterales</taxon>
        <taxon>Roseobacteraceae</taxon>
        <taxon>Roseicyclus</taxon>
    </lineage>
</organism>
<dbReference type="SUPFAM" id="SSF56784">
    <property type="entry name" value="HAD-like"/>
    <property type="match status" value="1"/>
</dbReference>
<proteinExistence type="predicted"/>
<evidence type="ECO:0000313" key="2">
    <source>
        <dbReference type="Proteomes" id="UP001499910"/>
    </source>
</evidence>
<gene>
    <name evidence="1" type="ORF">GCM10023209_04230</name>
</gene>
<evidence type="ECO:0000313" key="1">
    <source>
        <dbReference type="EMBL" id="GAA5066050.1"/>
    </source>
</evidence>
<accession>A0ABP9KU52</accession>
<protein>
    <submittedName>
        <fullName evidence="1">Pyrimidine 5'-nucleotidase</fullName>
    </submittedName>
</protein>
<dbReference type="InterPro" id="IPR010237">
    <property type="entry name" value="Pyr-5-nucltdase"/>
</dbReference>
<dbReference type="InterPro" id="IPR023214">
    <property type="entry name" value="HAD_sf"/>
</dbReference>
<dbReference type="NCBIfam" id="TIGR01993">
    <property type="entry name" value="Pyr-5-nucltdase"/>
    <property type="match status" value="1"/>
</dbReference>
<dbReference type="Gene3D" id="3.40.50.1000">
    <property type="entry name" value="HAD superfamily/HAD-like"/>
    <property type="match status" value="1"/>
</dbReference>
<dbReference type="PANTHER" id="PTHR12725">
    <property type="entry name" value="HALOACID DEHALOGENASE-LIKE HYDROLASE"/>
    <property type="match status" value="1"/>
</dbReference>
<dbReference type="SFLD" id="SFLDS00003">
    <property type="entry name" value="Haloacid_Dehalogenase"/>
    <property type="match status" value="1"/>
</dbReference>
<dbReference type="SFLD" id="SFLDG01129">
    <property type="entry name" value="C1.5:_HAD__Beta-PGM__Phosphata"/>
    <property type="match status" value="1"/>
</dbReference>
<comment type="caution">
    <text evidence="1">The sequence shown here is derived from an EMBL/GenBank/DDBJ whole genome shotgun (WGS) entry which is preliminary data.</text>
</comment>
<dbReference type="CDD" id="cd02604">
    <property type="entry name" value="HAD_5NT"/>
    <property type="match status" value="1"/>
</dbReference>
<dbReference type="PANTHER" id="PTHR12725:SF117">
    <property type="entry name" value="HALOACID DEHALOGENASE-LIKE HYDROLASE"/>
    <property type="match status" value="1"/>
</dbReference>
<dbReference type="Proteomes" id="UP001499910">
    <property type="component" value="Unassembled WGS sequence"/>
</dbReference>
<dbReference type="InterPro" id="IPR036412">
    <property type="entry name" value="HAD-like_sf"/>
</dbReference>
<dbReference type="RefSeq" id="WP_259546929.1">
    <property type="nucleotide sequence ID" value="NZ_BAABHW010000001.1"/>
</dbReference>
<dbReference type="SFLD" id="SFLDG01132">
    <property type="entry name" value="C1.5.3:_5'-Nucleotidase_Like"/>
    <property type="match status" value="1"/>
</dbReference>
<dbReference type="InterPro" id="IPR006439">
    <property type="entry name" value="HAD-SF_hydro_IA"/>
</dbReference>
<reference evidence="2" key="1">
    <citation type="journal article" date="2019" name="Int. J. Syst. Evol. Microbiol.">
        <title>The Global Catalogue of Microorganisms (GCM) 10K type strain sequencing project: providing services to taxonomists for standard genome sequencing and annotation.</title>
        <authorList>
            <consortium name="The Broad Institute Genomics Platform"/>
            <consortium name="The Broad Institute Genome Sequencing Center for Infectious Disease"/>
            <person name="Wu L."/>
            <person name="Ma J."/>
        </authorList>
    </citation>
    <scope>NUCLEOTIDE SEQUENCE [LARGE SCALE GENOMIC DNA]</scope>
    <source>
        <strain evidence="2">JCM 18015</strain>
    </source>
</reference>
<dbReference type="EMBL" id="BAABHW010000001">
    <property type="protein sequence ID" value="GAA5066050.1"/>
    <property type="molecule type" value="Genomic_DNA"/>
</dbReference>
<keyword evidence="2" id="KW-1185">Reference proteome</keyword>
<sequence length="218" mass="24875">MTTPCPKPHFAHVETWVFDLDNTLYPPEMALFDQINIRMTDWVMRALGVDEAEANRLRVKYWREHGTTLAGLMRHHDVDPGPYLTEVHEIDFTVLAPDAELAAHIRALPGRRIVYTNGTEPYARRVLEHRGLSGLFDAIYGVEHAAFRPKPEREAFDLVFAKDGLDPTRAAMFEDDPRNLAAPHEMGMRTVHVAPKPDPAEHIHHHTVDLNDFLAHLQ</sequence>